<organism evidence="2 3">
    <name type="scientific">Exidia glandulosa HHB12029</name>
    <dbReference type="NCBI Taxonomy" id="1314781"/>
    <lineage>
        <taxon>Eukaryota</taxon>
        <taxon>Fungi</taxon>
        <taxon>Dikarya</taxon>
        <taxon>Basidiomycota</taxon>
        <taxon>Agaricomycotina</taxon>
        <taxon>Agaricomycetes</taxon>
        <taxon>Auriculariales</taxon>
        <taxon>Exidiaceae</taxon>
        <taxon>Exidia</taxon>
    </lineage>
</organism>
<keyword evidence="3" id="KW-1185">Reference proteome</keyword>
<evidence type="ECO:0000256" key="1">
    <source>
        <dbReference type="SAM" id="MobiDB-lite"/>
    </source>
</evidence>
<protein>
    <submittedName>
        <fullName evidence="2">Uncharacterized protein</fullName>
    </submittedName>
</protein>
<evidence type="ECO:0000313" key="3">
    <source>
        <dbReference type="Proteomes" id="UP000077266"/>
    </source>
</evidence>
<dbReference type="AlphaFoldDB" id="A0A165GJI9"/>
<evidence type="ECO:0000313" key="2">
    <source>
        <dbReference type="EMBL" id="KZV90618.1"/>
    </source>
</evidence>
<name>A0A165GJI9_EXIGL</name>
<proteinExistence type="predicted"/>
<dbReference type="InParanoid" id="A0A165GJI9"/>
<sequence length="136" mass="14290">MLSLSLSRSRLAAARLFTTSRAARLAEHYTKQEQPAGDMVVNHNGTRAYVVSTPPHPADAQFDVPPGPFQTTQGSLAPETGPAASAPQQRPYSSSSASPAHPTTTRQAMEGTLADRNPAPAAKDGVKGLGAWADRK</sequence>
<reference evidence="2 3" key="1">
    <citation type="journal article" date="2016" name="Mol. Biol. Evol.">
        <title>Comparative Genomics of Early-Diverging Mushroom-Forming Fungi Provides Insights into the Origins of Lignocellulose Decay Capabilities.</title>
        <authorList>
            <person name="Nagy L.G."/>
            <person name="Riley R."/>
            <person name="Tritt A."/>
            <person name="Adam C."/>
            <person name="Daum C."/>
            <person name="Floudas D."/>
            <person name="Sun H."/>
            <person name="Yadav J.S."/>
            <person name="Pangilinan J."/>
            <person name="Larsson K.H."/>
            <person name="Matsuura K."/>
            <person name="Barry K."/>
            <person name="Labutti K."/>
            <person name="Kuo R."/>
            <person name="Ohm R.A."/>
            <person name="Bhattacharya S.S."/>
            <person name="Shirouzu T."/>
            <person name="Yoshinaga Y."/>
            <person name="Martin F.M."/>
            <person name="Grigoriev I.V."/>
            <person name="Hibbett D.S."/>
        </authorList>
    </citation>
    <scope>NUCLEOTIDE SEQUENCE [LARGE SCALE GENOMIC DNA]</scope>
    <source>
        <strain evidence="2 3">HHB12029</strain>
    </source>
</reference>
<dbReference type="Proteomes" id="UP000077266">
    <property type="component" value="Unassembled WGS sequence"/>
</dbReference>
<feature type="region of interest" description="Disordered" evidence="1">
    <location>
        <begin position="49"/>
        <end position="136"/>
    </location>
</feature>
<dbReference type="EMBL" id="KV426045">
    <property type="protein sequence ID" value="KZV90618.1"/>
    <property type="molecule type" value="Genomic_DNA"/>
</dbReference>
<gene>
    <name evidence="2" type="ORF">EXIGLDRAFT_720216</name>
</gene>
<feature type="compositionally biased region" description="Low complexity" evidence="1">
    <location>
        <begin position="82"/>
        <end position="102"/>
    </location>
</feature>
<accession>A0A165GJI9</accession>